<dbReference type="Proteomes" id="UP000258309">
    <property type="component" value="Unassembled WGS sequence"/>
</dbReference>
<dbReference type="EMBL" id="NCSJ02000708">
    <property type="protein sequence ID" value="RFU23616.1"/>
    <property type="molecule type" value="Genomic_DNA"/>
</dbReference>
<evidence type="ECO:0000313" key="2">
    <source>
        <dbReference type="Proteomes" id="UP000258309"/>
    </source>
</evidence>
<proteinExistence type="predicted"/>
<feature type="non-terminal residue" evidence="1">
    <location>
        <position position="139"/>
    </location>
</feature>
<keyword evidence="2" id="KW-1185">Reference proteome</keyword>
<sequence>MATMQGGIPTPSPTPKAILSLELKPPLPEGECTGEGVVDCVELLDDWDVGITVEEVVGMAIRRQVRLVSNLGSSGVILDSPVCGDVVVVEGCVAEIAASPALTSAVEGTARASKFPVHALETIDAASVTAAAPQFWPMH</sequence>
<reference evidence="1 2" key="1">
    <citation type="submission" date="2018-05" db="EMBL/GenBank/DDBJ databases">
        <title>Draft genome sequence of Scytalidium lignicola DSM 105466, a ubiquitous saprotrophic fungus.</title>
        <authorList>
            <person name="Buettner E."/>
            <person name="Gebauer A.M."/>
            <person name="Hofrichter M."/>
            <person name="Liers C."/>
            <person name="Kellner H."/>
        </authorList>
    </citation>
    <scope>NUCLEOTIDE SEQUENCE [LARGE SCALE GENOMIC DNA]</scope>
    <source>
        <strain evidence="1 2">DSM 105466</strain>
    </source>
</reference>
<feature type="non-terminal residue" evidence="1">
    <location>
        <position position="1"/>
    </location>
</feature>
<accession>A0A3E2GRA1</accession>
<protein>
    <submittedName>
        <fullName evidence="1">Uncharacterized protein</fullName>
    </submittedName>
</protein>
<gene>
    <name evidence="1" type="ORF">B7463_g12724</name>
</gene>
<organism evidence="1 2">
    <name type="scientific">Scytalidium lignicola</name>
    <name type="common">Hyphomycete</name>
    <dbReference type="NCBI Taxonomy" id="5539"/>
    <lineage>
        <taxon>Eukaryota</taxon>
        <taxon>Fungi</taxon>
        <taxon>Dikarya</taxon>
        <taxon>Ascomycota</taxon>
        <taxon>Pezizomycotina</taxon>
        <taxon>Leotiomycetes</taxon>
        <taxon>Leotiomycetes incertae sedis</taxon>
        <taxon>Scytalidium</taxon>
    </lineage>
</organism>
<comment type="caution">
    <text evidence="1">The sequence shown here is derived from an EMBL/GenBank/DDBJ whole genome shotgun (WGS) entry which is preliminary data.</text>
</comment>
<evidence type="ECO:0000313" key="1">
    <source>
        <dbReference type="EMBL" id="RFU23616.1"/>
    </source>
</evidence>
<dbReference type="AlphaFoldDB" id="A0A3E2GRA1"/>
<name>A0A3E2GRA1_SCYLI</name>